<dbReference type="FunFam" id="1.10.268.10:FF:000001">
    <property type="entry name" value="DNA gyrase subunit A"/>
    <property type="match status" value="1"/>
</dbReference>
<reference evidence="13" key="1">
    <citation type="submission" date="2019-01" db="EMBL/GenBank/DDBJ databases">
        <title>Draft genomes of a novel of Sporanaerobacter strains.</title>
        <authorList>
            <person name="Ma S."/>
        </authorList>
    </citation>
    <scope>NUCLEOTIDE SEQUENCE [LARGE SCALE GENOMIC DNA]</scope>
    <source>
        <strain evidence="13">NJN-17</strain>
    </source>
</reference>
<keyword evidence="8 9" id="KW-0413">Isomerase</keyword>
<dbReference type="GO" id="GO:0005524">
    <property type="term" value="F:ATP binding"/>
    <property type="evidence" value="ECO:0007669"/>
    <property type="project" value="UniProtKB-UniRule"/>
</dbReference>
<dbReference type="FunFam" id="2.120.10.90:FF:000004">
    <property type="entry name" value="DNA gyrase subunit A"/>
    <property type="match status" value="1"/>
</dbReference>
<evidence type="ECO:0000256" key="3">
    <source>
        <dbReference type="ARBA" id="ARBA00022490"/>
    </source>
</evidence>
<dbReference type="Gene3D" id="3.90.199.10">
    <property type="entry name" value="Topoisomerase II, domain 5"/>
    <property type="match status" value="1"/>
</dbReference>
<evidence type="ECO:0000256" key="7">
    <source>
        <dbReference type="ARBA" id="ARBA00023125"/>
    </source>
</evidence>
<evidence type="ECO:0000256" key="10">
    <source>
        <dbReference type="PROSITE-ProRule" id="PRU01384"/>
    </source>
</evidence>
<dbReference type="EC" id="5.6.2.2" evidence="9"/>
<accession>A0A410Q831</accession>
<dbReference type="GO" id="GO:0034335">
    <property type="term" value="F:DNA negative supercoiling activity"/>
    <property type="evidence" value="ECO:0007669"/>
    <property type="project" value="UniProtKB-ARBA"/>
</dbReference>
<dbReference type="Gene3D" id="3.30.1360.40">
    <property type="match status" value="1"/>
</dbReference>
<dbReference type="InterPro" id="IPR002205">
    <property type="entry name" value="Topo_IIA_dom_A"/>
</dbReference>
<keyword evidence="7 9" id="KW-0238">DNA-binding</keyword>
<comment type="similarity">
    <text evidence="2 9">Belongs to the type II topoisomerase GyrA/ParC subunit family.</text>
</comment>
<dbReference type="EMBL" id="CP035282">
    <property type="protein sequence ID" value="QAT60074.1"/>
    <property type="molecule type" value="Genomic_DNA"/>
</dbReference>
<dbReference type="NCBIfam" id="NF004044">
    <property type="entry name" value="PRK05561.1"/>
    <property type="match status" value="1"/>
</dbReference>
<dbReference type="InterPro" id="IPR013757">
    <property type="entry name" value="Topo_IIA_A_a_sf"/>
</dbReference>
<dbReference type="HAMAP" id="MF_01897">
    <property type="entry name" value="GyrA"/>
    <property type="match status" value="1"/>
</dbReference>
<dbReference type="CDD" id="cd00187">
    <property type="entry name" value="TOP4c"/>
    <property type="match status" value="1"/>
</dbReference>
<dbReference type="SMART" id="SM00434">
    <property type="entry name" value="TOP4c"/>
    <property type="match status" value="1"/>
</dbReference>
<comment type="miscellaneous">
    <text evidence="9">Few gyrases are as efficient as E.coli at forming negative supercoils. Not all organisms have 2 type II topoisomerases; in organisms with a single type II topoisomerase this enzyme also has to decatenate newly replicated chromosomes.</text>
</comment>
<dbReference type="InterPro" id="IPR013760">
    <property type="entry name" value="Topo_IIA-like_dom_sf"/>
</dbReference>
<evidence type="ECO:0000256" key="5">
    <source>
        <dbReference type="ARBA" id="ARBA00022840"/>
    </source>
</evidence>
<keyword evidence="3 9" id="KW-0963">Cytoplasm</keyword>
<dbReference type="GO" id="GO:0005694">
    <property type="term" value="C:chromosome"/>
    <property type="evidence" value="ECO:0007669"/>
    <property type="project" value="InterPro"/>
</dbReference>
<evidence type="ECO:0000256" key="4">
    <source>
        <dbReference type="ARBA" id="ARBA00022741"/>
    </source>
</evidence>
<dbReference type="PROSITE" id="PS52040">
    <property type="entry name" value="TOPO_IIA"/>
    <property type="match status" value="1"/>
</dbReference>
<dbReference type="FunFam" id="3.30.1360.40:FF:000002">
    <property type="entry name" value="DNA gyrase subunit A"/>
    <property type="match status" value="1"/>
</dbReference>
<dbReference type="Pfam" id="PF03989">
    <property type="entry name" value="DNA_gyraseA_C"/>
    <property type="match status" value="6"/>
</dbReference>
<dbReference type="GO" id="GO:0006261">
    <property type="term" value="P:DNA-templated DNA replication"/>
    <property type="evidence" value="ECO:0007669"/>
    <property type="project" value="UniProtKB-UniRule"/>
</dbReference>
<feature type="short sequence motif" description="GyrA-box" evidence="9">
    <location>
        <begin position="525"/>
        <end position="531"/>
    </location>
</feature>
<dbReference type="InterPro" id="IPR006691">
    <property type="entry name" value="GyrA/parC_rep"/>
</dbReference>
<evidence type="ECO:0000256" key="1">
    <source>
        <dbReference type="ARBA" id="ARBA00000185"/>
    </source>
</evidence>
<dbReference type="GO" id="GO:0006265">
    <property type="term" value="P:DNA topological change"/>
    <property type="evidence" value="ECO:0007669"/>
    <property type="project" value="UniProtKB-UniRule"/>
</dbReference>
<dbReference type="SUPFAM" id="SSF56719">
    <property type="entry name" value="Type II DNA topoisomerase"/>
    <property type="match status" value="1"/>
</dbReference>
<dbReference type="Proteomes" id="UP000287969">
    <property type="component" value="Chromosome"/>
</dbReference>
<keyword evidence="13" id="KW-1185">Reference proteome</keyword>
<dbReference type="InterPro" id="IPR035516">
    <property type="entry name" value="Gyrase/topoIV_suA_C"/>
</dbReference>
<dbReference type="GO" id="GO:0003677">
    <property type="term" value="F:DNA binding"/>
    <property type="evidence" value="ECO:0007669"/>
    <property type="project" value="UniProtKB-UniRule"/>
</dbReference>
<gene>
    <name evidence="9 12" type="primary">gyrA</name>
    <name evidence="12" type="ORF">EQM13_00035</name>
</gene>
<dbReference type="Pfam" id="PF00521">
    <property type="entry name" value="DNA_topoisoIV"/>
    <property type="match status" value="1"/>
</dbReference>
<evidence type="ECO:0000259" key="11">
    <source>
        <dbReference type="PROSITE" id="PS52040"/>
    </source>
</evidence>
<feature type="domain" description="Topo IIA-type catalytic" evidence="11">
    <location>
        <begin position="34"/>
        <end position="498"/>
    </location>
</feature>
<keyword evidence="5 9" id="KW-0067">ATP-binding</keyword>
<dbReference type="RefSeq" id="WP_128751576.1">
    <property type="nucleotide sequence ID" value="NZ_CP035282.1"/>
</dbReference>
<feature type="active site" description="O-(5'-phospho-DNA)-tyrosine intermediate" evidence="9 10">
    <location>
        <position position="122"/>
    </location>
</feature>
<evidence type="ECO:0000313" key="12">
    <source>
        <dbReference type="EMBL" id="QAT60074.1"/>
    </source>
</evidence>
<dbReference type="KEGG" id="spoa:EQM13_00035"/>
<dbReference type="InterPro" id="IPR050220">
    <property type="entry name" value="Type_II_DNA_Topoisomerases"/>
</dbReference>
<dbReference type="FunFam" id="3.90.199.10:FF:000001">
    <property type="entry name" value="DNA gyrase subunit A"/>
    <property type="match status" value="1"/>
</dbReference>
<dbReference type="GO" id="GO:0005737">
    <property type="term" value="C:cytoplasm"/>
    <property type="evidence" value="ECO:0007669"/>
    <property type="project" value="UniProtKB-SubCell"/>
</dbReference>
<organism evidence="12 13">
    <name type="scientific">Acidilutibacter cellobiosedens</name>
    <dbReference type="NCBI Taxonomy" id="2507161"/>
    <lineage>
        <taxon>Bacteria</taxon>
        <taxon>Bacillati</taxon>
        <taxon>Bacillota</taxon>
        <taxon>Tissierellia</taxon>
        <taxon>Tissierellales</taxon>
        <taxon>Acidilutibacteraceae</taxon>
        <taxon>Acidilutibacter</taxon>
    </lineage>
</organism>
<dbReference type="OrthoDB" id="9806486at2"/>
<dbReference type="SUPFAM" id="SSF101904">
    <property type="entry name" value="GyrA/ParC C-terminal domain-like"/>
    <property type="match status" value="1"/>
</dbReference>
<dbReference type="InterPro" id="IPR013758">
    <property type="entry name" value="Topo_IIA_A/C_ab"/>
</dbReference>
<evidence type="ECO:0000313" key="13">
    <source>
        <dbReference type="Proteomes" id="UP000287969"/>
    </source>
</evidence>
<evidence type="ECO:0000256" key="9">
    <source>
        <dbReference type="HAMAP-Rule" id="MF_01897"/>
    </source>
</evidence>
<evidence type="ECO:0000256" key="8">
    <source>
        <dbReference type="ARBA" id="ARBA00023235"/>
    </source>
</evidence>
<dbReference type="NCBIfam" id="NF004043">
    <property type="entry name" value="PRK05560.1"/>
    <property type="match status" value="1"/>
</dbReference>
<comment type="subcellular location">
    <subcellularLocation>
        <location evidence="9">Cytoplasm</location>
    </subcellularLocation>
</comment>
<keyword evidence="6 9" id="KW-0799">Topoisomerase</keyword>
<comment type="catalytic activity">
    <reaction evidence="1 9 10">
        <text>ATP-dependent breakage, passage and rejoining of double-stranded DNA.</text>
        <dbReference type="EC" id="5.6.2.2"/>
    </reaction>
</comment>
<dbReference type="InterPro" id="IPR005743">
    <property type="entry name" value="GyrA"/>
</dbReference>
<evidence type="ECO:0000256" key="2">
    <source>
        <dbReference type="ARBA" id="ARBA00008263"/>
    </source>
</evidence>
<dbReference type="Gene3D" id="1.10.268.10">
    <property type="entry name" value="Topoisomerase, domain 3"/>
    <property type="match status" value="1"/>
</dbReference>
<keyword evidence="4 9" id="KW-0547">Nucleotide-binding</keyword>
<name>A0A410Q831_9FIRM</name>
<dbReference type="AlphaFoldDB" id="A0A410Q831"/>
<dbReference type="PANTHER" id="PTHR43493">
    <property type="entry name" value="DNA GYRASE/TOPOISOMERASE SUBUNIT A"/>
    <property type="match status" value="1"/>
</dbReference>
<evidence type="ECO:0000256" key="6">
    <source>
        <dbReference type="ARBA" id="ARBA00023029"/>
    </source>
</evidence>
<comment type="subunit">
    <text evidence="9">Heterotetramer, composed of two GyrA and two GyrB chains. In the heterotetramer, GyrA contains the active site tyrosine that forms a transient covalent intermediate with DNA, while GyrB binds cofactors and catalyzes ATP hydrolysis.</text>
</comment>
<dbReference type="Gene3D" id="2.120.10.90">
    <property type="entry name" value="DNA gyrase/topoisomerase IV, subunit A, C-terminal"/>
    <property type="match status" value="1"/>
</dbReference>
<protein>
    <recommendedName>
        <fullName evidence="9">DNA gyrase subunit A</fullName>
        <ecNumber evidence="9">5.6.2.2</ecNumber>
    </recommendedName>
</protein>
<proteinExistence type="inferred from homology"/>
<dbReference type="NCBIfam" id="TIGR01063">
    <property type="entry name" value="gyrA"/>
    <property type="match status" value="1"/>
</dbReference>
<comment type="function">
    <text evidence="9">A type II topoisomerase that negatively supercoils closed circular double-stranded (ds) DNA in an ATP-dependent manner to modulate DNA topology and maintain chromosomes in an underwound state. Negative supercoiling favors strand separation, and DNA replication, transcription, recombination and repair, all of which involve strand separation. Also able to catalyze the interconversion of other topological isomers of dsDNA rings, including catenanes and knotted rings. Type II topoisomerases break and join 2 DNA strands simultaneously in an ATP-dependent manner.</text>
</comment>
<dbReference type="PANTHER" id="PTHR43493:SF5">
    <property type="entry name" value="DNA GYRASE SUBUNIT A, CHLOROPLASTIC_MITOCHONDRIAL"/>
    <property type="match status" value="1"/>
</dbReference>
<dbReference type="GO" id="GO:0009330">
    <property type="term" value="C:DNA topoisomerase type II (double strand cut, ATP-hydrolyzing) complex"/>
    <property type="evidence" value="ECO:0007669"/>
    <property type="project" value="TreeGrafter"/>
</dbReference>
<sequence>MDKENSKVITVKIEEEMKKSYLDYAMSVIVSRALPDVRDGLKPVHRRILYAMNELGLSPEKQYRKSARVVGDVLGKYHPHSDTAVYDAMVRLAQDFNTRYPLVDGHGNFGSVDGDSPAAMRYTEVKMTKLAMEMLRDINKETVDFTFNFDETLKEPTVLPSRFPNLLVNGSSGIAVGMATSIPPHNLGEVIDAIVMTIENPDLDIETLIKVIKGPDFPTGAMIMGKEGIRSAYRTGRGRVTVRAKTEIEEFGKGRNKIVVTELPYQVNKANLIEKIAEYVREKKIEGISDLRDESDREGMRMVIELKRDANPNIVLNNLFKHTQLQNTFSIIMLALVNNEPKILNLKEILGYYLNYQKEIIVKRTQYDLKKAEERAHILEGLKIALDHIDEVISIIRSSKDDNIAKERLMKSFGLSQIQSQSILDMRLKRLTGLEREKIDEEYEELIKEINKFKEIIANERLVYEIIKNELLEIKAKYGDPRRTKIMPSSDEIDIEDMIEDEDVVITLTHNGYIKRIPQDTYKAQKRGGRGITGITTKEEDFVEHLFITSTHDTILFFTNEGRVYSLKAYEIPEGKRQGKGAAIINLLNLNGKEKVNAIIPIKKYEPSSYLVFMTKKGIVKRTKFYQFENIRKNGLIAINLRDGDELINVRKTKGNDELIAITSEGMSIRFPESDVREMGRNSMGVIGVRLSENDHVVSMDMVENNKFLLIVSEFGFGKITPLSEYRTQSRAGKGIKTYNIKTKTGKVVSAKVVDKSDEIMMISLSGIIIRLNVNGISEMGRNTQGVTLMKIENEDRVVAVAKYVEE</sequence>